<feature type="signal peptide" evidence="2">
    <location>
        <begin position="1"/>
        <end position="22"/>
    </location>
</feature>
<accession>A0AAW9QCX5</accession>
<sequence>MRHLALAAIALAAVLAAGCANLAPGYTRPEAPVPAAWPALPAASPAAPGTAVVPGAAAAELGWRDFFIDDRLRRLIELTLVQNRDLRVAALNIERARAQYRIQAAAELPAVNATGSATRQHQPASVSSTGQARTTGQYSAQLALASYEIDVFGRVRNLSEAALQSFFASESTRRSTQISLVADTAAAWLTLAADQQRLALAQQTLKAREDSYGLTRRAYELGGQSGLTLIQAQTTVDTARVDVAAYTAQVQQSRNALNLLAGAPVPAELLPGGPIAPVAALIEVPPDLPSTVLQQRPDVIAAEHQLQGSHASIGAARAAFFPRITLTAAAGVASNGLSALFDGGNGAWSFVPSITLPIFNAGSNEANLRVAEVQRDIQLATYEKTLQTAFREVADALAQRSTLGERLAAQQSLADATGRTLELSQARFRSGADSYLEVLDAQRSLYAAQQTLITLRLAEQTNRLTLYRVLGGGWNDRAPNG</sequence>
<dbReference type="Gene3D" id="2.20.200.10">
    <property type="entry name" value="Outer membrane efflux proteins (OEP)"/>
    <property type="match status" value="1"/>
</dbReference>
<keyword evidence="2" id="KW-0472">Membrane</keyword>
<comment type="caution">
    <text evidence="3">The sequence shown here is derived from an EMBL/GenBank/DDBJ whole genome shotgun (WGS) entry which is preliminary data.</text>
</comment>
<name>A0AAW9QCX5_9BURK</name>
<keyword evidence="4" id="KW-1185">Reference proteome</keyword>
<gene>
    <name evidence="3" type="ORF">V4F39_12065</name>
</gene>
<proteinExistence type="inferred from homology"/>
<comment type="similarity">
    <text evidence="1 2">Belongs to the outer membrane factor (OMF) (TC 1.B.17) family.</text>
</comment>
<dbReference type="GO" id="GO:0015562">
    <property type="term" value="F:efflux transmembrane transporter activity"/>
    <property type="evidence" value="ECO:0007669"/>
    <property type="project" value="InterPro"/>
</dbReference>
<evidence type="ECO:0000256" key="1">
    <source>
        <dbReference type="ARBA" id="ARBA00007613"/>
    </source>
</evidence>
<dbReference type="Gene3D" id="1.20.1600.10">
    <property type="entry name" value="Outer membrane efflux proteins (OEP)"/>
    <property type="match status" value="1"/>
</dbReference>
<feature type="chain" id="PRO_5043100351" evidence="2">
    <location>
        <begin position="23"/>
        <end position="481"/>
    </location>
</feature>
<keyword evidence="2" id="KW-1134">Transmembrane beta strand</keyword>
<dbReference type="AlphaFoldDB" id="A0AAW9QCX5"/>
<dbReference type="Proteomes" id="UP001336250">
    <property type="component" value="Unassembled WGS sequence"/>
</dbReference>
<dbReference type="InterPro" id="IPR003423">
    <property type="entry name" value="OMP_efflux"/>
</dbReference>
<evidence type="ECO:0000313" key="4">
    <source>
        <dbReference type="Proteomes" id="UP001336250"/>
    </source>
</evidence>
<evidence type="ECO:0000313" key="3">
    <source>
        <dbReference type="EMBL" id="MEF7614647.1"/>
    </source>
</evidence>
<dbReference type="GO" id="GO:0005886">
    <property type="term" value="C:plasma membrane"/>
    <property type="evidence" value="ECO:0007669"/>
    <property type="project" value="UniProtKB-SubCell"/>
</dbReference>
<organism evidence="3 4">
    <name type="scientific">Aquincola agrisoli</name>
    <dbReference type="NCBI Taxonomy" id="3119538"/>
    <lineage>
        <taxon>Bacteria</taxon>
        <taxon>Pseudomonadati</taxon>
        <taxon>Pseudomonadota</taxon>
        <taxon>Betaproteobacteria</taxon>
        <taxon>Burkholderiales</taxon>
        <taxon>Sphaerotilaceae</taxon>
        <taxon>Aquincola</taxon>
    </lineage>
</organism>
<evidence type="ECO:0000256" key="2">
    <source>
        <dbReference type="RuleBase" id="RU362097"/>
    </source>
</evidence>
<dbReference type="SUPFAM" id="SSF56954">
    <property type="entry name" value="Outer membrane efflux proteins (OEP)"/>
    <property type="match status" value="1"/>
</dbReference>
<keyword evidence="2" id="KW-0449">Lipoprotein</keyword>
<dbReference type="RefSeq" id="WP_332289676.1">
    <property type="nucleotide sequence ID" value="NZ_JAZIBG010000028.1"/>
</dbReference>
<comment type="subcellular location">
    <subcellularLocation>
        <location evidence="2">Cell membrane</location>
        <topology evidence="2">Lipid-anchor</topology>
    </subcellularLocation>
</comment>
<keyword evidence="2" id="KW-0564">Palmitate</keyword>
<dbReference type="PANTHER" id="PTHR30203:SF32">
    <property type="entry name" value="CATION EFFLUX SYSTEM PROTEIN CUSC"/>
    <property type="match status" value="1"/>
</dbReference>
<dbReference type="PROSITE" id="PS51257">
    <property type="entry name" value="PROKAR_LIPOPROTEIN"/>
    <property type="match status" value="1"/>
</dbReference>
<dbReference type="InterPro" id="IPR010131">
    <property type="entry name" value="MdtP/NodT-like"/>
</dbReference>
<keyword evidence="2" id="KW-0812">Transmembrane</keyword>
<dbReference type="EMBL" id="JAZIBG010000028">
    <property type="protein sequence ID" value="MEF7614647.1"/>
    <property type="molecule type" value="Genomic_DNA"/>
</dbReference>
<dbReference type="NCBIfam" id="TIGR01845">
    <property type="entry name" value="outer_NodT"/>
    <property type="match status" value="1"/>
</dbReference>
<dbReference type="PANTHER" id="PTHR30203">
    <property type="entry name" value="OUTER MEMBRANE CATION EFFLUX PROTEIN"/>
    <property type="match status" value="1"/>
</dbReference>
<dbReference type="Pfam" id="PF02321">
    <property type="entry name" value="OEP"/>
    <property type="match status" value="2"/>
</dbReference>
<keyword evidence="2" id="KW-0732">Signal</keyword>
<reference evidence="3 4" key="1">
    <citation type="submission" date="2024-02" db="EMBL/GenBank/DDBJ databases">
        <title>Genome sequence of Aquincola sp. MAHUQ-54.</title>
        <authorList>
            <person name="Huq M.A."/>
        </authorList>
    </citation>
    <scope>NUCLEOTIDE SEQUENCE [LARGE SCALE GENOMIC DNA]</scope>
    <source>
        <strain evidence="3 4">MAHUQ-54</strain>
    </source>
</reference>
<protein>
    <submittedName>
        <fullName evidence="3">Efflux transporter outer membrane subunit</fullName>
    </submittedName>
</protein>